<reference evidence="2 3" key="1">
    <citation type="journal article" date="2020" name="Int. J. Syst. Evol. Microbiol.">
        <title>Reclassification of Streptomyces castelarensis and Streptomyces sporoclivatus as later heterotypic synonyms of Streptomyces antimycoticus.</title>
        <authorList>
            <person name="Komaki H."/>
            <person name="Tamura T."/>
        </authorList>
    </citation>
    <scope>NUCLEOTIDE SEQUENCE [LARGE SCALE GENOMIC DNA]</scope>
    <source>
        <strain evidence="2 3">NBRC 12839</strain>
    </source>
</reference>
<sequence>MPSDTRVTPLYAWVTRAESPVDNSMATRERTSLAPVPPLARRGPRRAKSRPGSGRRHPPRVARTFHGVLFPPTARGSRDQTHKTAGPARLAVSHTARMLGG</sequence>
<dbReference type="Proteomes" id="UP000299290">
    <property type="component" value="Unassembled WGS sequence"/>
</dbReference>
<gene>
    <name evidence="2" type="ORF">SANT12839_056860</name>
</gene>
<feature type="compositionally biased region" description="Basic residues" evidence="1">
    <location>
        <begin position="42"/>
        <end position="60"/>
    </location>
</feature>
<keyword evidence="3" id="KW-1185">Reference proteome</keyword>
<name>A0A4D4K9L1_9ACTN</name>
<evidence type="ECO:0000313" key="3">
    <source>
        <dbReference type="Proteomes" id="UP000299290"/>
    </source>
</evidence>
<proteinExistence type="predicted"/>
<protein>
    <submittedName>
        <fullName evidence="2">Uncharacterized protein</fullName>
    </submittedName>
</protein>
<organism evidence="2 3">
    <name type="scientific">Streptomyces antimycoticus</name>
    <dbReference type="NCBI Taxonomy" id="68175"/>
    <lineage>
        <taxon>Bacteria</taxon>
        <taxon>Bacillati</taxon>
        <taxon>Actinomycetota</taxon>
        <taxon>Actinomycetes</taxon>
        <taxon>Kitasatosporales</taxon>
        <taxon>Streptomycetaceae</taxon>
        <taxon>Streptomyces</taxon>
        <taxon>Streptomyces violaceusniger group</taxon>
    </lineage>
</organism>
<accession>A0A4D4K9L1</accession>
<dbReference type="EMBL" id="BJHV01000001">
    <property type="protein sequence ID" value="GDY44804.1"/>
    <property type="molecule type" value="Genomic_DNA"/>
</dbReference>
<evidence type="ECO:0000313" key="2">
    <source>
        <dbReference type="EMBL" id="GDY44804.1"/>
    </source>
</evidence>
<evidence type="ECO:0000256" key="1">
    <source>
        <dbReference type="SAM" id="MobiDB-lite"/>
    </source>
</evidence>
<comment type="caution">
    <text evidence="2">The sequence shown here is derived from an EMBL/GenBank/DDBJ whole genome shotgun (WGS) entry which is preliminary data.</text>
</comment>
<feature type="region of interest" description="Disordered" evidence="1">
    <location>
        <begin position="21"/>
        <end position="101"/>
    </location>
</feature>
<dbReference type="AlphaFoldDB" id="A0A4D4K9L1"/>